<dbReference type="PANTHER" id="PTHR30217">
    <property type="entry name" value="PEPTIDASE U32 FAMILY"/>
    <property type="match status" value="1"/>
</dbReference>
<organism evidence="5 6">
    <name type="scientific">Echinimonas agarilytica</name>
    <dbReference type="NCBI Taxonomy" id="1215918"/>
    <lineage>
        <taxon>Bacteria</taxon>
        <taxon>Pseudomonadati</taxon>
        <taxon>Pseudomonadota</taxon>
        <taxon>Gammaproteobacteria</taxon>
        <taxon>Alteromonadales</taxon>
        <taxon>Echinimonadaceae</taxon>
        <taxon>Echinimonas</taxon>
    </lineage>
</organism>
<evidence type="ECO:0000313" key="6">
    <source>
        <dbReference type="Proteomes" id="UP001165393"/>
    </source>
</evidence>
<dbReference type="GO" id="GO:0006508">
    <property type="term" value="P:proteolysis"/>
    <property type="evidence" value="ECO:0007669"/>
    <property type="project" value="UniProtKB-KW"/>
</dbReference>
<dbReference type="Gene3D" id="2.40.30.10">
    <property type="entry name" value="Translation factors"/>
    <property type="match status" value="1"/>
</dbReference>
<name>A0AA41W6V8_9GAMM</name>
<dbReference type="NCBIfam" id="NF011996">
    <property type="entry name" value="PRK15452.1"/>
    <property type="match status" value="1"/>
</dbReference>
<comment type="caution">
    <text evidence="5">The sequence shown here is derived from an EMBL/GenBank/DDBJ whole genome shotgun (WGS) entry which is preliminary data.</text>
</comment>
<evidence type="ECO:0000313" key="5">
    <source>
        <dbReference type="EMBL" id="MCM2680190.1"/>
    </source>
</evidence>
<dbReference type="PROSITE" id="PS01276">
    <property type="entry name" value="PEPTIDASE_U32"/>
    <property type="match status" value="1"/>
</dbReference>
<keyword evidence="1" id="KW-0645">Protease</keyword>
<dbReference type="Proteomes" id="UP001165393">
    <property type="component" value="Unassembled WGS sequence"/>
</dbReference>
<proteinExistence type="inferred from homology"/>
<protein>
    <submittedName>
        <fullName evidence="5">tRNA 5-hydroxyuridine modification protein YegQ</fullName>
    </submittedName>
</protein>
<evidence type="ECO:0000256" key="2">
    <source>
        <dbReference type="ARBA" id="ARBA00022801"/>
    </source>
</evidence>
<dbReference type="InterPro" id="IPR051454">
    <property type="entry name" value="RNA/ubiquinone_mod_enzymes"/>
</dbReference>
<comment type="similarity">
    <text evidence="3">Belongs to the peptidase U32 family.</text>
</comment>
<dbReference type="EMBL" id="JAMQGP010000004">
    <property type="protein sequence ID" value="MCM2680190.1"/>
    <property type="molecule type" value="Genomic_DNA"/>
</dbReference>
<dbReference type="InterPro" id="IPR032525">
    <property type="entry name" value="Peptidase_U32_C"/>
</dbReference>
<keyword evidence="2" id="KW-0378">Hydrolase</keyword>
<dbReference type="InterPro" id="IPR001539">
    <property type="entry name" value="Peptidase_U32"/>
</dbReference>
<dbReference type="Pfam" id="PF16325">
    <property type="entry name" value="Peptidase_U32_C"/>
    <property type="match status" value="1"/>
</dbReference>
<feature type="domain" description="Peptidase family U32 C-terminal" evidence="4">
    <location>
        <begin position="365"/>
        <end position="446"/>
    </location>
</feature>
<sequence>MLSPELLSPAGTLKNMRYAFAYGADAVYAGQPRYSLRVRNNEFNHANLKLGIDEAHALGKQFYVVNNISPHNTKLKTFVKDLKPVVEMNPDALIMADPGLIMLAREHFPDMPIHLSVQANAVNWATVKFWQQMGVTRTILSRELSLDEIEEIRMRVPEMELEVFVHGALCMAYSGRCLLSGYINKRDPNQGTCTNACRWKYDAHEAQENETGDVVAVDPSVDLQITQSMQEVPATLGQGAPTDKMYLLQEGNRPGEYMPAFEDEHGTYIMNSRDLRAVEHVERLTKMGVHSLKIEGRTKSFYYCARTAQVYRRAIDDAVAGKPFDPTLLGSLEHLAHRGYTEGFLRRHTHDSYQNYDFGYSVSTSQQFVGEVKQRMSNGLVEVDVKNRFDKGHHIELMTPKGNMSFILEHMENNKGEMMEVAPGNGYIVYLAIPEEVDVEHGLIMRNLNDQENTRKPF</sequence>
<dbReference type="AlphaFoldDB" id="A0AA41W6V8"/>
<keyword evidence="6" id="KW-1185">Reference proteome</keyword>
<evidence type="ECO:0000259" key="4">
    <source>
        <dbReference type="Pfam" id="PF16325"/>
    </source>
</evidence>
<accession>A0AA41W6V8</accession>
<dbReference type="GO" id="GO:0005829">
    <property type="term" value="C:cytosol"/>
    <property type="evidence" value="ECO:0007669"/>
    <property type="project" value="TreeGrafter"/>
</dbReference>
<dbReference type="RefSeq" id="WP_251261610.1">
    <property type="nucleotide sequence ID" value="NZ_JAMQGP010000004.1"/>
</dbReference>
<reference evidence="5 6" key="1">
    <citation type="journal article" date="2013" name="Antonie Van Leeuwenhoek">
        <title>Echinimonas agarilytica gen. nov., sp. nov., a new gammaproteobacterium isolated from the sea urchin Strongylocentrotus intermedius.</title>
        <authorList>
            <person name="Nedashkovskaya O.I."/>
            <person name="Stenkova A.M."/>
            <person name="Zhukova N.V."/>
            <person name="Van Trappen S."/>
            <person name="Lee J.S."/>
            <person name="Kim S.B."/>
        </authorList>
    </citation>
    <scope>NUCLEOTIDE SEQUENCE [LARGE SCALE GENOMIC DNA]</scope>
    <source>
        <strain evidence="5 6">KMM 6351</strain>
    </source>
</reference>
<evidence type="ECO:0000256" key="3">
    <source>
        <dbReference type="ARBA" id="ARBA00038374"/>
    </source>
</evidence>
<gene>
    <name evidence="5" type="primary">yegQ</name>
    <name evidence="5" type="ORF">NAF29_10985</name>
</gene>
<dbReference type="GO" id="GO:0008233">
    <property type="term" value="F:peptidase activity"/>
    <property type="evidence" value="ECO:0007669"/>
    <property type="project" value="UniProtKB-KW"/>
</dbReference>
<dbReference type="PANTHER" id="PTHR30217:SF6">
    <property type="entry name" value="TRNA HYDROXYLATION PROTEIN P"/>
    <property type="match status" value="1"/>
</dbReference>
<dbReference type="Pfam" id="PF01136">
    <property type="entry name" value="Peptidase_U32"/>
    <property type="match status" value="1"/>
</dbReference>
<evidence type="ECO:0000256" key="1">
    <source>
        <dbReference type="ARBA" id="ARBA00022670"/>
    </source>
</evidence>